<evidence type="ECO:0008006" key="4">
    <source>
        <dbReference type="Google" id="ProtNLM"/>
    </source>
</evidence>
<organism evidence="2 3">
    <name type="scientific">Capnocytophaga gingivalis</name>
    <dbReference type="NCBI Taxonomy" id="1017"/>
    <lineage>
        <taxon>Bacteria</taxon>
        <taxon>Pseudomonadati</taxon>
        <taxon>Bacteroidota</taxon>
        <taxon>Flavobacteriia</taxon>
        <taxon>Flavobacteriales</taxon>
        <taxon>Flavobacteriaceae</taxon>
        <taxon>Capnocytophaga</taxon>
    </lineage>
</organism>
<dbReference type="PANTHER" id="PTHR37841">
    <property type="entry name" value="GLR2918 PROTEIN"/>
    <property type="match status" value="1"/>
</dbReference>
<feature type="chain" id="PRO_5013281506" description="WG repeat-containing protein" evidence="1">
    <location>
        <begin position="18"/>
        <end position="314"/>
    </location>
</feature>
<dbReference type="GeneID" id="84809225"/>
<reference evidence="3" key="1">
    <citation type="submission" date="2017-06" db="EMBL/GenBank/DDBJ databases">
        <title>Capnocytophaga spp. assemblies.</title>
        <authorList>
            <person name="Gulvik C.A."/>
        </authorList>
    </citation>
    <scope>NUCLEOTIDE SEQUENCE [LARGE SCALE GENOMIC DNA]</scope>
    <source>
        <strain evidence="3">H1496</strain>
    </source>
</reference>
<dbReference type="RefSeq" id="WP_095910959.1">
    <property type="nucleotide sequence ID" value="NZ_CP022386.1"/>
</dbReference>
<gene>
    <name evidence="2" type="ORF">CGC50_11790</name>
</gene>
<dbReference type="PANTHER" id="PTHR37841:SF1">
    <property type="entry name" value="DUF3298 DOMAIN-CONTAINING PROTEIN"/>
    <property type="match status" value="1"/>
</dbReference>
<evidence type="ECO:0000313" key="2">
    <source>
        <dbReference type="EMBL" id="ATA87754.1"/>
    </source>
</evidence>
<name>A0A250FRQ3_9FLAO</name>
<evidence type="ECO:0000313" key="3">
    <source>
        <dbReference type="Proteomes" id="UP000217250"/>
    </source>
</evidence>
<dbReference type="KEGG" id="cgh:CGC50_11790"/>
<dbReference type="EMBL" id="CP022386">
    <property type="protein sequence ID" value="ATA87754.1"/>
    <property type="molecule type" value="Genomic_DNA"/>
</dbReference>
<dbReference type="SUPFAM" id="SSF69360">
    <property type="entry name" value="Cell wall binding repeat"/>
    <property type="match status" value="1"/>
</dbReference>
<evidence type="ECO:0000256" key="1">
    <source>
        <dbReference type="SAM" id="SignalP"/>
    </source>
</evidence>
<keyword evidence="1" id="KW-0732">Signal</keyword>
<dbReference type="AlphaFoldDB" id="A0A250FRQ3"/>
<sequence>MKHIVLFSLFLSLNFLGCQSPTTDKKINDVQPTPSQSWKANYDWVEPLCENSVVKVRKNHKFGLVDHNGKVLIPVEYEDIQSGVSLNLDWLWAKKDGKYGYLDENGAVVIPFIYDGAKTFSGSMAAVKKGDKWGFINRDFINRDAEEELPFIYDEAEAFHQGKWLSPTLCLVKKGGKWGYINTEGTVIIPFAYDELDDFFTDDYCAAKKNGKWGYIDKNNKVIIPFIYDEVEDSDLKYIRVVKDGKEGIIDFNRKTVIPIDFYVINLLGDDSMRIFPTKETTIETCFLLDSLGNCIEGCEYIPEYYKTHKLFYP</sequence>
<feature type="signal peptide" evidence="1">
    <location>
        <begin position="1"/>
        <end position="17"/>
    </location>
</feature>
<proteinExistence type="predicted"/>
<dbReference type="Proteomes" id="UP000217250">
    <property type="component" value="Chromosome"/>
</dbReference>
<dbReference type="OrthoDB" id="5464673at2"/>
<dbReference type="Pfam" id="PF14903">
    <property type="entry name" value="WG_beta_rep"/>
    <property type="match status" value="2"/>
</dbReference>
<dbReference type="InterPro" id="IPR032774">
    <property type="entry name" value="WG_beta_rep"/>
</dbReference>
<protein>
    <recommendedName>
        <fullName evidence="4">WG repeat-containing protein</fullName>
    </recommendedName>
</protein>
<accession>A0A250FRQ3</accession>